<comment type="function">
    <text evidence="2 7">Catalyzes the formation of N(7)-methylguanine at position 46 (m7G46) in tRNA.</text>
</comment>
<evidence type="ECO:0000256" key="1">
    <source>
        <dbReference type="ARBA" id="ARBA00000142"/>
    </source>
</evidence>
<comment type="caution">
    <text evidence="9">The sequence shown here is derived from an EMBL/GenBank/DDBJ whole genome shotgun (WGS) entry which is preliminary data.</text>
</comment>
<dbReference type="CDD" id="cd02440">
    <property type="entry name" value="AdoMet_MTases"/>
    <property type="match status" value="1"/>
</dbReference>
<dbReference type="RefSeq" id="WP_064934215.1">
    <property type="nucleotide sequence ID" value="NZ_LZSO01000031.1"/>
</dbReference>
<feature type="binding site" evidence="7">
    <location>
        <position position="92"/>
    </location>
    <ligand>
        <name>S-adenosyl-L-methionine</name>
        <dbReference type="ChEBI" id="CHEBI:59789"/>
    </ligand>
</feature>
<dbReference type="SUPFAM" id="SSF53335">
    <property type="entry name" value="S-adenosyl-L-methionine-dependent methyltransferases"/>
    <property type="match status" value="1"/>
</dbReference>
<reference evidence="10" key="1">
    <citation type="submission" date="2016-06" db="EMBL/GenBank/DDBJ databases">
        <authorList>
            <person name="Sutton G."/>
            <person name="Brinkac L."/>
            <person name="Sanka R."/>
            <person name="Adams M."/>
            <person name="Lau E."/>
            <person name="Mehaffy C."/>
            <person name="Tameris M."/>
            <person name="Hatherill M."/>
            <person name="Hanekom W."/>
            <person name="Mahomed H."/>
            <person name="Mcshane H."/>
        </authorList>
    </citation>
    <scope>NUCLEOTIDE SEQUENCE [LARGE SCALE GENOMIC DNA]</scope>
    <source>
        <strain evidence="10">852002-51209_SCH5440388</strain>
    </source>
</reference>
<evidence type="ECO:0000256" key="7">
    <source>
        <dbReference type="HAMAP-Rule" id="MF_01057"/>
    </source>
</evidence>
<dbReference type="NCBIfam" id="TIGR00091">
    <property type="entry name" value="tRNA (guanosine(46)-N7)-methyltransferase TrmB"/>
    <property type="match status" value="1"/>
</dbReference>
<evidence type="ECO:0000256" key="8">
    <source>
        <dbReference type="SAM" id="MobiDB-lite"/>
    </source>
</evidence>
<comment type="similarity">
    <text evidence="7">Belongs to the class I-like SAM-binding methyltransferase superfamily. TrmB family.</text>
</comment>
<evidence type="ECO:0000256" key="3">
    <source>
        <dbReference type="ARBA" id="ARBA00022603"/>
    </source>
</evidence>
<evidence type="ECO:0000256" key="6">
    <source>
        <dbReference type="ARBA" id="ARBA00022694"/>
    </source>
</evidence>
<dbReference type="InterPro" id="IPR029063">
    <property type="entry name" value="SAM-dependent_MTases_sf"/>
</dbReference>
<comment type="caution">
    <text evidence="7">Lacks conserved residue(s) required for the propagation of feature annotation.</text>
</comment>
<evidence type="ECO:0000256" key="5">
    <source>
        <dbReference type="ARBA" id="ARBA00022691"/>
    </source>
</evidence>
<dbReference type="EMBL" id="LZSO01000031">
    <property type="protein sequence ID" value="OBB27293.1"/>
    <property type="molecule type" value="Genomic_DNA"/>
</dbReference>
<evidence type="ECO:0000313" key="9">
    <source>
        <dbReference type="EMBL" id="OBB27293.1"/>
    </source>
</evidence>
<feature type="compositionally biased region" description="Low complexity" evidence="8">
    <location>
        <begin position="17"/>
        <end position="27"/>
    </location>
</feature>
<keyword evidence="4 7" id="KW-0808">Transferase</keyword>
<dbReference type="Proteomes" id="UP000093902">
    <property type="component" value="Unassembled WGS sequence"/>
</dbReference>
<feature type="binding site" evidence="7">
    <location>
        <position position="208"/>
    </location>
    <ligand>
        <name>substrate</name>
    </ligand>
</feature>
<dbReference type="PROSITE" id="PS51625">
    <property type="entry name" value="SAM_MT_TRMB"/>
    <property type="match status" value="1"/>
</dbReference>
<name>A0A1A0QZE8_MYCPR</name>
<dbReference type="UniPathway" id="UPA00989"/>
<feature type="binding site" evidence="7">
    <location>
        <position position="172"/>
    </location>
    <ligand>
        <name>S-adenosyl-L-methionine</name>
        <dbReference type="ChEBI" id="CHEBI:59789"/>
    </ligand>
</feature>
<evidence type="ECO:0000256" key="2">
    <source>
        <dbReference type="ARBA" id="ARBA00003015"/>
    </source>
</evidence>
<comment type="catalytic activity">
    <reaction evidence="1 7">
        <text>guanosine(46) in tRNA + S-adenosyl-L-methionine = N(7)-methylguanosine(46) in tRNA + S-adenosyl-L-homocysteine</text>
        <dbReference type="Rhea" id="RHEA:42708"/>
        <dbReference type="Rhea" id="RHEA-COMP:10188"/>
        <dbReference type="Rhea" id="RHEA-COMP:10189"/>
        <dbReference type="ChEBI" id="CHEBI:57856"/>
        <dbReference type="ChEBI" id="CHEBI:59789"/>
        <dbReference type="ChEBI" id="CHEBI:74269"/>
        <dbReference type="ChEBI" id="CHEBI:74480"/>
        <dbReference type="EC" id="2.1.1.33"/>
    </reaction>
</comment>
<dbReference type="GO" id="GO:0008176">
    <property type="term" value="F:tRNA (guanine(46)-N7)-methyltransferase activity"/>
    <property type="evidence" value="ECO:0007669"/>
    <property type="project" value="UniProtKB-UniRule"/>
</dbReference>
<evidence type="ECO:0000256" key="4">
    <source>
        <dbReference type="ARBA" id="ARBA00022679"/>
    </source>
</evidence>
<dbReference type="EC" id="2.1.1.33" evidence="7"/>
<dbReference type="AlphaFoldDB" id="A0A1A0QZE8"/>
<feature type="binding site" evidence="7">
    <location>
        <position position="176"/>
    </location>
    <ligand>
        <name>substrate</name>
    </ligand>
</feature>
<dbReference type="PANTHER" id="PTHR23417:SF14">
    <property type="entry name" value="PENTACOTRIPEPTIDE-REPEAT REGION OF PRORP DOMAIN-CONTAINING PROTEIN"/>
    <property type="match status" value="1"/>
</dbReference>
<keyword evidence="5 7" id="KW-0949">S-adenosyl-L-methionine</keyword>
<dbReference type="STRING" id="43304.GCA_001403655_06723"/>
<evidence type="ECO:0000313" key="10">
    <source>
        <dbReference type="Proteomes" id="UP000093902"/>
    </source>
</evidence>
<sequence length="265" mass="29054">MRDHGRMHPSRSDVGGPASADQAADVPPAQPHRFPRVTSFRTRRSTLSPAQQQTWERLWPELGIQARDEDSQPVVGLDTTAWFGRSAPLILEIGSGTGTSTLAMAQAEPDFDVVAVEVYRKGLAQLLSAIDRTNQTSAPVTNIRLVRGDGVDVLEHMFTSGTLTAVRVYFPDPWPKARHHKRRLLQPATVALIADRLRPGGILHAATDHAGYAEHIAEVGDAEPRLRRVEPGAALPVSVERPVTKYERKALAGPDVTELVWEKLP</sequence>
<proteinExistence type="inferred from homology"/>
<comment type="pathway">
    <text evidence="7">tRNA modification; N(7)-methylguanine-tRNA biosynthesis.</text>
</comment>
<keyword evidence="3 7" id="KW-0489">Methyltransferase</keyword>
<keyword evidence="6 7" id="KW-0819">tRNA processing</keyword>
<dbReference type="InterPro" id="IPR003358">
    <property type="entry name" value="tRNA_(Gua-N-7)_MeTrfase_Trmb"/>
</dbReference>
<dbReference type="InterPro" id="IPR055361">
    <property type="entry name" value="tRNA_methyltr_TrmB_bact"/>
</dbReference>
<dbReference type="Pfam" id="PF02390">
    <property type="entry name" value="Methyltransf_4"/>
    <property type="match status" value="1"/>
</dbReference>
<dbReference type="GO" id="GO:0043527">
    <property type="term" value="C:tRNA methyltransferase complex"/>
    <property type="evidence" value="ECO:0007669"/>
    <property type="project" value="TreeGrafter"/>
</dbReference>
<accession>A0A1A0QZE8</accession>
<gene>
    <name evidence="7" type="primary">trmB</name>
    <name evidence="9" type="ORF">A5792_24645</name>
</gene>
<feature type="binding site" evidence="7">
    <location>
        <position position="117"/>
    </location>
    <ligand>
        <name>S-adenosyl-L-methionine</name>
        <dbReference type="ChEBI" id="CHEBI:59789"/>
    </ligand>
</feature>
<organism evidence="9 10">
    <name type="scientific">Mycolicibacterium peregrinum</name>
    <name type="common">Mycobacterium peregrinum</name>
    <dbReference type="NCBI Taxonomy" id="43304"/>
    <lineage>
        <taxon>Bacteria</taxon>
        <taxon>Bacillati</taxon>
        <taxon>Actinomycetota</taxon>
        <taxon>Actinomycetes</taxon>
        <taxon>Mycobacteriales</taxon>
        <taxon>Mycobacteriaceae</taxon>
        <taxon>Mycolicibacterium</taxon>
    </lineage>
</organism>
<dbReference type="HAMAP" id="MF_01057">
    <property type="entry name" value="tRNA_methyltr_TrmB"/>
    <property type="match status" value="1"/>
</dbReference>
<dbReference type="PANTHER" id="PTHR23417">
    <property type="entry name" value="3-DEOXY-D-MANNO-OCTULOSONIC-ACID TRANSFERASE/TRNA GUANINE-N 7 - -METHYLTRANSFERASE"/>
    <property type="match status" value="1"/>
</dbReference>
<feature type="region of interest" description="Disordered" evidence="8">
    <location>
        <begin position="1"/>
        <end position="52"/>
    </location>
</feature>
<dbReference type="Gene3D" id="3.40.50.150">
    <property type="entry name" value="Vaccinia Virus protein VP39"/>
    <property type="match status" value="1"/>
</dbReference>
<protein>
    <recommendedName>
        <fullName evidence="7">tRNA (guanine-N(7)-)-methyltransferase</fullName>
        <ecNumber evidence="7">2.1.1.33</ecNumber>
    </recommendedName>
    <alternativeName>
        <fullName evidence="7">tRNA (guanine(46)-N(7))-methyltransferase</fullName>
    </alternativeName>
    <alternativeName>
        <fullName evidence="7">tRNA(m7G46)-methyltransferase</fullName>
    </alternativeName>
</protein>
<feature type="binding site" evidence="7">
    <location>
        <begin position="244"/>
        <end position="247"/>
    </location>
    <ligand>
        <name>substrate</name>
    </ligand>
</feature>
<feature type="binding site" evidence="7">
    <location>
        <position position="149"/>
    </location>
    <ligand>
        <name>S-adenosyl-L-methionine</name>
        <dbReference type="ChEBI" id="CHEBI:59789"/>
    </ligand>
</feature>